<accession>A0A5M3ME61</accession>
<gene>
    <name evidence="3" type="ORF">CONPUDRAFT_146297</name>
</gene>
<feature type="compositionally biased region" description="Acidic residues" evidence="2">
    <location>
        <begin position="474"/>
        <end position="487"/>
    </location>
</feature>
<feature type="compositionally biased region" description="Low complexity" evidence="2">
    <location>
        <begin position="460"/>
        <end position="473"/>
    </location>
</feature>
<proteinExistence type="predicted"/>
<dbReference type="InterPro" id="IPR005301">
    <property type="entry name" value="MOB_kinase_act_fam"/>
</dbReference>
<evidence type="ECO:0000313" key="4">
    <source>
        <dbReference type="Proteomes" id="UP000053558"/>
    </source>
</evidence>
<dbReference type="EMBL" id="JH711584">
    <property type="protein sequence ID" value="EIW77296.1"/>
    <property type="molecule type" value="Genomic_DNA"/>
</dbReference>
<sequence>MSTTTVTTTIQRPMRGSRVASFYPVKSLPSLASLESAFQIQEYISLLIRHDVHDVDRIVALPERHNADEKTIIDADEAKGDDKDGDRKSEMAVDRACWIYEHLRRLAQDLTHPLITMLQQECTRVSCREMKAGEWLYLCVAHGNDGAMEQCCAIDYILHTLDSATALLNSPRAFPSRLSIPQTSYRHFSSLARRLGRIFAHAYFHHREAFEQAEAESSLYARFLKLTSQFDLVPAEFLVIPEHAVSPDAHGKDGEGVEPPKLASAAVSHEAGDHQTSEAQGGAEGRGEHPASVLAPKSPASGYDKVGTDSPRRMGRSRTDTMIFSEGYAVAEELAKGSASPASSGGSTLLDQSPSQTQAPAVSLPHSHASAAGTIRGHLPQMEDGSWRDAGAPEDISALDVPGDADEYGDDMDDDDDEDGEGEVEGHVDEVDEIVEAAGAGTSSPPLEELPAMTLAGIGAEAVAEAEASADAGAEAEEKAEEEEEAPSAEHSTDSSAAAPADAEDASAEGPTIITEAPLAEIEPAPDASAAPETAPADEAPAPTTPPAKDELEVPMEEGDIAPSPAKEKAHTEALDEAAAGAHAADHPPESDITDEGVHAHDESEERKGAGDAEAEEKEKES</sequence>
<feature type="binding site" evidence="1">
    <location>
        <position position="122"/>
    </location>
    <ligand>
        <name>Zn(2+)</name>
        <dbReference type="ChEBI" id="CHEBI:29105"/>
    </ligand>
</feature>
<dbReference type="SMART" id="SM01388">
    <property type="entry name" value="Mob1_phocein"/>
    <property type="match status" value="1"/>
</dbReference>
<feature type="compositionally biased region" description="Polar residues" evidence="2">
    <location>
        <begin position="349"/>
        <end position="360"/>
    </location>
</feature>
<dbReference type="RefSeq" id="XP_007772691.1">
    <property type="nucleotide sequence ID" value="XM_007774501.1"/>
</dbReference>
<name>A0A5M3ME61_CONPW</name>
<dbReference type="Proteomes" id="UP000053558">
    <property type="component" value="Unassembled WGS sequence"/>
</dbReference>
<dbReference type="KEGG" id="cput:CONPUDRAFT_146297"/>
<evidence type="ECO:0000313" key="3">
    <source>
        <dbReference type="EMBL" id="EIW77296.1"/>
    </source>
</evidence>
<dbReference type="SUPFAM" id="SSF101152">
    <property type="entry name" value="Mob1/phocein"/>
    <property type="match status" value="1"/>
</dbReference>
<feature type="compositionally biased region" description="Acidic residues" evidence="2">
    <location>
        <begin position="403"/>
        <end position="423"/>
    </location>
</feature>
<comment type="caution">
    <text evidence="3">The sequence shown here is derived from an EMBL/GenBank/DDBJ whole genome shotgun (WGS) entry which is preliminary data.</text>
</comment>
<dbReference type="GeneID" id="19202184"/>
<feature type="region of interest" description="Disordered" evidence="2">
    <location>
        <begin position="335"/>
        <end position="622"/>
    </location>
</feature>
<feature type="compositionally biased region" description="Low complexity" evidence="2">
    <location>
        <begin position="336"/>
        <end position="347"/>
    </location>
</feature>
<feature type="binding site" evidence="1">
    <location>
        <position position="206"/>
    </location>
    <ligand>
        <name>Zn(2+)</name>
        <dbReference type="ChEBI" id="CHEBI:29105"/>
    </ligand>
</feature>
<reference evidence="4" key="1">
    <citation type="journal article" date="2012" name="Science">
        <title>The Paleozoic origin of enzymatic lignin decomposition reconstructed from 31 fungal genomes.</title>
        <authorList>
            <person name="Floudas D."/>
            <person name="Binder M."/>
            <person name="Riley R."/>
            <person name="Barry K."/>
            <person name="Blanchette R.A."/>
            <person name="Henrissat B."/>
            <person name="Martinez A.T."/>
            <person name="Otillar R."/>
            <person name="Spatafora J.W."/>
            <person name="Yadav J.S."/>
            <person name="Aerts A."/>
            <person name="Benoit I."/>
            <person name="Boyd A."/>
            <person name="Carlson A."/>
            <person name="Copeland A."/>
            <person name="Coutinho P.M."/>
            <person name="de Vries R.P."/>
            <person name="Ferreira P."/>
            <person name="Findley K."/>
            <person name="Foster B."/>
            <person name="Gaskell J."/>
            <person name="Glotzer D."/>
            <person name="Gorecki P."/>
            <person name="Heitman J."/>
            <person name="Hesse C."/>
            <person name="Hori C."/>
            <person name="Igarashi K."/>
            <person name="Jurgens J.A."/>
            <person name="Kallen N."/>
            <person name="Kersten P."/>
            <person name="Kohler A."/>
            <person name="Kuees U."/>
            <person name="Kumar T.K.A."/>
            <person name="Kuo A."/>
            <person name="LaButti K."/>
            <person name="Larrondo L.F."/>
            <person name="Lindquist E."/>
            <person name="Ling A."/>
            <person name="Lombard V."/>
            <person name="Lucas S."/>
            <person name="Lundell T."/>
            <person name="Martin R."/>
            <person name="McLaughlin D.J."/>
            <person name="Morgenstern I."/>
            <person name="Morin E."/>
            <person name="Murat C."/>
            <person name="Nagy L.G."/>
            <person name="Nolan M."/>
            <person name="Ohm R.A."/>
            <person name="Patyshakuliyeva A."/>
            <person name="Rokas A."/>
            <person name="Ruiz-Duenas F.J."/>
            <person name="Sabat G."/>
            <person name="Salamov A."/>
            <person name="Samejima M."/>
            <person name="Schmutz J."/>
            <person name="Slot J.C."/>
            <person name="St John F."/>
            <person name="Stenlid J."/>
            <person name="Sun H."/>
            <person name="Sun S."/>
            <person name="Syed K."/>
            <person name="Tsang A."/>
            <person name="Wiebenga A."/>
            <person name="Young D."/>
            <person name="Pisabarro A."/>
            <person name="Eastwood D.C."/>
            <person name="Martin F."/>
            <person name="Cullen D."/>
            <person name="Grigoriev I.V."/>
            <person name="Hibbett D.S."/>
        </authorList>
    </citation>
    <scope>NUCLEOTIDE SEQUENCE [LARGE SCALE GENOMIC DNA]</scope>
    <source>
        <strain evidence="4">RWD-64-598 SS2</strain>
    </source>
</reference>
<keyword evidence="1" id="KW-0479">Metal-binding</keyword>
<evidence type="ECO:0000256" key="2">
    <source>
        <dbReference type="SAM" id="MobiDB-lite"/>
    </source>
</evidence>
<protein>
    <submittedName>
        <fullName evidence="3">Mob1 phocein</fullName>
    </submittedName>
</protein>
<dbReference type="PANTHER" id="PTHR22599">
    <property type="entry name" value="MPS ONE BINDER KINASE ACTIVATOR-LIKE MOB"/>
    <property type="match status" value="1"/>
</dbReference>
<feature type="binding site" evidence="1">
    <location>
        <position position="127"/>
    </location>
    <ligand>
        <name>Zn(2+)</name>
        <dbReference type="ChEBI" id="CHEBI:29105"/>
    </ligand>
</feature>
<dbReference type="Pfam" id="PF03637">
    <property type="entry name" value="Mob1_phocein"/>
    <property type="match status" value="1"/>
</dbReference>
<dbReference type="AlphaFoldDB" id="A0A5M3ME61"/>
<dbReference type="OrthoDB" id="10262609at2759"/>
<dbReference type="InterPro" id="IPR036703">
    <property type="entry name" value="MOB_kinase_act_sf"/>
</dbReference>
<feature type="binding site" evidence="1">
    <location>
        <position position="201"/>
    </location>
    <ligand>
        <name>Zn(2+)</name>
        <dbReference type="ChEBI" id="CHEBI:29105"/>
    </ligand>
</feature>
<feature type="compositionally biased region" description="Low complexity" evidence="2">
    <location>
        <begin position="520"/>
        <end position="542"/>
    </location>
</feature>
<dbReference type="Gene3D" id="1.20.140.30">
    <property type="entry name" value="MOB kinase activator"/>
    <property type="match status" value="1"/>
</dbReference>
<keyword evidence="1" id="KW-0862">Zinc</keyword>
<keyword evidence="4" id="KW-1185">Reference proteome</keyword>
<feature type="region of interest" description="Disordered" evidence="2">
    <location>
        <begin position="249"/>
        <end position="320"/>
    </location>
</feature>
<organism evidence="3 4">
    <name type="scientific">Coniophora puteana (strain RWD-64-598)</name>
    <name type="common">Brown rot fungus</name>
    <dbReference type="NCBI Taxonomy" id="741705"/>
    <lineage>
        <taxon>Eukaryota</taxon>
        <taxon>Fungi</taxon>
        <taxon>Dikarya</taxon>
        <taxon>Basidiomycota</taxon>
        <taxon>Agaricomycotina</taxon>
        <taxon>Agaricomycetes</taxon>
        <taxon>Agaricomycetidae</taxon>
        <taxon>Boletales</taxon>
        <taxon>Coniophorineae</taxon>
        <taxon>Coniophoraceae</taxon>
        <taxon>Coniophora</taxon>
    </lineage>
</organism>
<feature type="compositionally biased region" description="Basic and acidic residues" evidence="2">
    <location>
        <begin position="584"/>
        <end position="622"/>
    </location>
</feature>
<evidence type="ECO:0000256" key="1">
    <source>
        <dbReference type="PIRSR" id="PIRSR605301-1"/>
    </source>
</evidence>